<feature type="domain" description="J" evidence="7">
    <location>
        <begin position="14"/>
        <end position="92"/>
    </location>
</feature>
<keyword evidence="4" id="KW-0143">Chaperone</keyword>
<gene>
    <name evidence="8" type="ORF">SUNI508_02724</name>
</gene>
<dbReference type="InterPro" id="IPR051434">
    <property type="entry name" value="DnaJ_C_subfamily_member5"/>
</dbReference>
<evidence type="ECO:0000313" key="9">
    <source>
        <dbReference type="Proteomes" id="UP001408356"/>
    </source>
</evidence>
<evidence type="ECO:0000256" key="4">
    <source>
        <dbReference type="ARBA" id="ARBA00023186"/>
    </source>
</evidence>
<protein>
    <recommendedName>
        <fullName evidence="7">J domain-containing protein</fullName>
    </recommendedName>
</protein>
<feature type="region of interest" description="Disordered" evidence="6">
    <location>
        <begin position="69"/>
        <end position="118"/>
    </location>
</feature>
<reference evidence="8 9" key="1">
    <citation type="journal article" date="2024" name="J. Plant Pathol.">
        <title>Sequence and assembly of the genome of Seiridium unicorne, isolate CBS 538.82, causal agent of cypress canker disease.</title>
        <authorList>
            <person name="Scali E."/>
            <person name="Rocca G.D."/>
            <person name="Danti R."/>
            <person name="Garbelotto M."/>
            <person name="Barberini S."/>
            <person name="Baroncelli R."/>
            <person name="Emiliani G."/>
        </authorList>
    </citation>
    <scope>NUCLEOTIDE SEQUENCE [LARGE SCALE GENOMIC DNA]</scope>
    <source>
        <strain evidence="8 9">BM-138-508</strain>
    </source>
</reference>
<evidence type="ECO:0000256" key="6">
    <source>
        <dbReference type="SAM" id="MobiDB-lite"/>
    </source>
</evidence>
<keyword evidence="3" id="KW-0564">Palmitate</keyword>
<dbReference type="Proteomes" id="UP001408356">
    <property type="component" value="Unassembled WGS sequence"/>
</dbReference>
<dbReference type="InterPro" id="IPR001623">
    <property type="entry name" value="DnaJ_domain"/>
</dbReference>
<dbReference type="Pfam" id="PF00226">
    <property type="entry name" value="DnaJ"/>
    <property type="match status" value="1"/>
</dbReference>
<evidence type="ECO:0000313" key="8">
    <source>
        <dbReference type="EMBL" id="KAK9426283.1"/>
    </source>
</evidence>
<dbReference type="InterPro" id="IPR036869">
    <property type="entry name" value="J_dom_sf"/>
</dbReference>
<dbReference type="SUPFAM" id="SSF46565">
    <property type="entry name" value="Chaperone J-domain"/>
    <property type="match status" value="1"/>
</dbReference>
<evidence type="ECO:0000256" key="5">
    <source>
        <dbReference type="ARBA" id="ARBA00023288"/>
    </source>
</evidence>
<dbReference type="EMBL" id="JARVKF010000002">
    <property type="protein sequence ID" value="KAK9426283.1"/>
    <property type="molecule type" value="Genomic_DNA"/>
</dbReference>
<dbReference type="PRINTS" id="PR00625">
    <property type="entry name" value="JDOMAIN"/>
</dbReference>
<comment type="caution">
    <text evidence="8">The sequence shown here is derived from an EMBL/GenBank/DDBJ whole genome shotgun (WGS) entry which is preliminary data.</text>
</comment>
<dbReference type="PANTHER" id="PTHR44027">
    <property type="entry name" value="DNAJ HOMOLOG SUBFAMILY C MEMBER 5 HOMOLOG"/>
    <property type="match status" value="1"/>
</dbReference>
<evidence type="ECO:0000256" key="1">
    <source>
        <dbReference type="ARBA" id="ARBA00004635"/>
    </source>
</evidence>
<dbReference type="SMART" id="SM00271">
    <property type="entry name" value="DnaJ"/>
    <property type="match status" value="1"/>
</dbReference>
<keyword evidence="9" id="KW-1185">Reference proteome</keyword>
<evidence type="ECO:0000256" key="2">
    <source>
        <dbReference type="ARBA" id="ARBA00023136"/>
    </source>
</evidence>
<keyword evidence="5" id="KW-0449">Lipoprotein</keyword>
<dbReference type="PROSITE" id="PS50076">
    <property type="entry name" value="DNAJ_2"/>
    <property type="match status" value="1"/>
</dbReference>
<comment type="subcellular location">
    <subcellularLocation>
        <location evidence="1">Membrane</location>
        <topology evidence="1">Lipid-anchor</topology>
    </subcellularLocation>
</comment>
<name>A0ABR2VI46_9PEZI</name>
<dbReference type="PANTHER" id="PTHR44027:SF7">
    <property type="entry name" value="DNAJ HOMOLOG SUBFAMILY C MEMBER 5 HOMOLOG"/>
    <property type="match status" value="1"/>
</dbReference>
<keyword evidence="2" id="KW-0472">Membrane</keyword>
<proteinExistence type="predicted"/>
<accession>A0ABR2VI46</accession>
<dbReference type="Gene3D" id="1.10.287.110">
    <property type="entry name" value="DnaJ domain"/>
    <property type="match status" value="1"/>
</dbReference>
<organism evidence="8 9">
    <name type="scientific">Seiridium unicorne</name>
    <dbReference type="NCBI Taxonomy" id="138068"/>
    <lineage>
        <taxon>Eukaryota</taxon>
        <taxon>Fungi</taxon>
        <taxon>Dikarya</taxon>
        <taxon>Ascomycota</taxon>
        <taxon>Pezizomycotina</taxon>
        <taxon>Sordariomycetes</taxon>
        <taxon>Xylariomycetidae</taxon>
        <taxon>Amphisphaeriales</taxon>
        <taxon>Sporocadaceae</taxon>
        <taxon>Seiridium</taxon>
    </lineage>
</organism>
<evidence type="ECO:0000259" key="7">
    <source>
        <dbReference type="PROSITE" id="PS50076"/>
    </source>
</evidence>
<sequence>MPDRRPISKLTTAECYSTLGLKPGASSESIKTAYRQLCLKYHPDKALNDPNAHEKFIRVQEAFDVLAGRSEPAPSHGTSRPEPPRRRYSSKAEPASHGASKPEPSRRRYSSRAESTKDYYYSSSEDDVFGETRPSPRWKNRPSPLWFNQGLDVAAKLVQSLIRRAAEVEIQHDNSLGPLMQLPLAAWEHYILKHRTRLFRRLLIIRSALSDIQGKIAKAMADTMKVTRVVVTGFLHELHLIKPDLERIKDHYKVMVMIAEAGYGLSERDPERCNLRWDLFVECTAFDERW</sequence>
<evidence type="ECO:0000256" key="3">
    <source>
        <dbReference type="ARBA" id="ARBA00023139"/>
    </source>
</evidence>
<dbReference type="CDD" id="cd06257">
    <property type="entry name" value="DnaJ"/>
    <property type="match status" value="1"/>
</dbReference>